<protein>
    <recommendedName>
        <fullName evidence="4">YvrJ family protein</fullName>
    </recommendedName>
</protein>
<dbReference type="EMBL" id="AEEH01000059">
    <property type="protein sequence ID" value="EFM24389.1"/>
    <property type="molecule type" value="Genomic_DNA"/>
</dbReference>
<feature type="transmembrane region" description="Helical" evidence="1">
    <location>
        <begin position="6"/>
        <end position="23"/>
    </location>
</feature>
<name>E0NP96_9FIRM</name>
<keyword evidence="3" id="KW-1185">Reference proteome</keyword>
<dbReference type="InterPro" id="IPR024419">
    <property type="entry name" value="YvrJ"/>
</dbReference>
<keyword evidence="1" id="KW-0472">Membrane</keyword>
<dbReference type="STRING" id="862517.HMPREF9225_1985"/>
<evidence type="ECO:0000256" key="1">
    <source>
        <dbReference type="SAM" id="Phobius"/>
    </source>
</evidence>
<sequence>MEEILQIVSNIGFPMAVAVYLLVRLEGKLDALTHALQDLTENIKHGIN</sequence>
<dbReference type="HOGENOM" id="CLU_198854_5_1_9"/>
<proteinExistence type="predicted"/>
<dbReference type="OrthoDB" id="2662123at2"/>
<comment type="caution">
    <text evidence="2">The sequence shown here is derived from an EMBL/GenBank/DDBJ whole genome shotgun (WGS) entry which is preliminary data.</text>
</comment>
<evidence type="ECO:0000313" key="2">
    <source>
        <dbReference type="EMBL" id="EFM24389.1"/>
    </source>
</evidence>
<organism evidence="2 3">
    <name type="scientific">Peptoniphilus duerdenii ATCC BAA-1640</name>
    <dbReference type="NCBI Taxonomy" id="862517"/>
    <lineage>
        <taxon>Bacteria</taxon>
        <taxon>Bacillati</taxon>
        <taxon>Bacillota</taxon>
        <taxon>Tissierellia</taxon>
        <taxon>Tissierellales</taxon>
        <taxon>Peptoniphilaceae</taxon>
        <taxon>Peptoniphilus</taxon>
    </lineage>
</organism>
<dbReference type="RefSeq" id="WP_008902758.1">
    <property type="nucleotide sequence ID" value="NZ_GL397074.1"/>
</dbReference>
<evidence type="ECO:0000313" key="3">
    <source>
        <dbReference type="Proteomes" id="UP000003280"/>
    </source>
</evidence>
<accession>E0NP96</accession>
<evidence type="ECO:0008006" key="4">
    <source>
        <dbReference type="Google" id="ProtNLM"/>
    </source>
</evidence>
<keyword evidence="1" id="KW-0812">Transmembrane</keyword>
<dbReference type="Proteomes" id="UP000003280">
    <property type="component" value="Unassembled WGS sequence"/>
</dbReference>
<keyword evidence="1" id="KW-1133">Transmembrane helix</keyword>
<reference evidence="2 3" key="1">
    <citation type="submission" date="2010-07" db="EMBL/GenBank/DDBJ databases">
        <authorList>
            <person name="Muzny D."/>
            <person name="Qin X."/>
            <person name="Deng J."/>
            <person name="Jiang H."/>
            <person name="Liu Y."/>
            <person name="Qu J."/>
            <person name="Song X.-Z."/>
            <person name="Zhang L."/>
            <person name="Thornton R."/>
            <person name="Coyle M."/>
            <person name="Francisco L."/>
            <person name="Jackson L."/>
            <person name="Javaid M."/>
            <person name="Korchina V."/>
            <person name="Kovar C."/>
            <person name="Mata R."/>
            <person name="Mathew T."/>
            <person name="Ngo R."/>
            <person name="Nguyen L."/>
            <person name="Nguyen N."/>
            <person name="Okwuonu G."/>
            <person name="Ongeri F."/>
            <person name="Pham C."/>
            <person name="Simmons D."/>
            <person name="Wilczek-Boney K."/>
            <person name="Hale W."/>
            <person name="Jakkamsetti A."/>
            <person name="Pham P."/>
            <person name="Ruth R."/>
            <person name="San Lucas F."/>
            <person name="Warren J."/>
            <person name="Zhang J."/>
            <person name="Zhao Z."/>
            <person name="Zhou C."/>
            <person name="Zhu D."/>
            <person name="Lee S."/>
            <person name="Bess C."/>
            <person name="Blankenburg K."/>
            <person name="Forbes L."/>
            <person name="Fu Q."/>
            <person name="Gubbala S."/>
            <person name="Hirani K."/>
            <person name="Jayaseelan J.C."/>
            <person name="Lara F."/>
            <person name="Munidasa M."/>
            <person name="Palculict T."/>
            <person name="Patil S."/>
            <person name="Pu L.-L."/>
            <person name="Saada N."/>
            <person name="Tang L."/>
            <person name="Weissenberger G."/>
            <person name="Zhu Y."/>
            <person name="Hemphill L."/>
            <person name="Shang Y."/>
            <person name="Youmans B."/>
            <person name="Ayvaz T."/>
            <person name="Ross M."/>
            <person name="Santibanez J."/>
            <person name="Aqrawi P."/>
            <person name="Gross S."/>
            <person name="Joshi V."/>
            <person name="Fowler G."/>
            <person name="Nazareth L."/>
            <person name="Reid J."/>
            <person name="Worley K."/>
            <person name="Petrosino J."/>
            <person name="Highlander S."/>
            <person name="Gibbs R."/>
        </authorList>
    </citation>
    <scope>NUCLEOTIDE SEQUENCE [LARGE SCALE GENOMIC DNA]</scope>
    <source>
        <strain evidence="2 3">ATCC BAA-1640</strain>
    </source>
</reference>
<dbReference type="AlphaFoldDB" id="E0NP96"/>
<dbReference type="Pfam" id="PF12841">
    <property type="entry name" value="YvrJ"/>
    <property type="match status" value="1"/>
</dbReference>
<gene>
    <name evidence="2" type="ORF">HMPREF9225_1985</name>
</gene>